<dbReference type="Pfam" id="PF23357">
    <property type="entry name" value="DUF7088"/>
    <property type="match status" value="1"/>
</dbReference>
<dbReference type="EMBL" id="VWPK01000054">
    <property type="protein sequence ID" value="KAA5609305.1"/>
    <property type="molecule type" value="Genomic_DNA"/>
</dbReference>
<evidence type="ECO:0000313" key="4">
    <source>
        <dbReference type="EMBL" id="KAA5609305.1"/>
    </source>
</evidence>
<reference evidence="4 5" key="1">
    <citation type="submission" date="2019-09" db="EMBL/GenBank/DDBJ databases">
        <title>Genome sequence of Rhodovastum atsumiense, a diverse member of the Acetobacteraceae family of non-sulfur purple photosynthetic bacteria.</title>
        <authorList>
            <person name="Meyer T."/>
            <person name="Kyndt J."/>
        </authorList>
    </citation>
    <scope>NUCLEOTIDE SEQUENCE [LARGE SCALE GENOMIC DNA]</scope>
    <source>
        <strain evidence="4 5">DSM 21279</strain>
    </source>
</reference>
<feature type="domain" description="ABC-type uncharacterised transport system" evidence="2">
    <location>
        <begin position="175"/>
        <end position="492"/>
    </location>
</feature>
<dbReference type="InterPro" id="IPR055396">
    <property type="entry name" value="DUF7088"/>
</dbReference>
<dbReference type="InterPro" id="IPR019196">
    <property type="entry name" value="ABC_transp_unknown"/>
</dbReference>
<dbReference type="OrthoDB" id="9777219at2"/>
<dbReference type="AlphaFoldDB" id="A0A5M6IPB8"/>
<keyword evidence="1" id="KW-1133">Transmembrane helix</keyword>
<dbReference type="RefSeq" id="WP_150043964.1">
    <property type="nucleotide sequence ID" value="NZ_OW485601.1"/>
</dbReference>
<gene>
    <name evidence="4" type="ORF">F1189_24960</name>
</gene>
<accession>A0A5M6IPB8</accession>
<sequence>MRRTWTSVAGVVAVAAILIGLNMFAGRFLANAQLDLTQQGLYTLSPGTRTVVAGLKEPVTLRFYFSRSLGARIPSYGAYADRVRDMLREYARIGHGNIRLEFYDPEPFSDTEDRAVAYGLQGVPLDQGGEQVYFGLVGTNLLDDERIIAFLQPDRERFLEYDLTRLVYELSNPKRPVVGVMSSLPLDGDPRMMMMMRNSGGVGGPGAPYVSMLQLRQLDTVKTVPTDAQVIDPDVQVLLVAQAQNLSDATLYAIDQFVMRGGRLMVMVDPHSEAQAAQPGPTGMPSENTASNLAKLFDVWGITFDPKTVVGDLKGAWRVRAAPGDRVQAVDYVAWFNIRDGLNHDDPATADLEQVTVAAAGAIGKKDGAAITFTPLLSSSDQSGTIPVESVRAMPDPGKILGSFKPEGGPRVIAARVRGELASAFSAPPPLAEGQQRPAGFPEHKAHTDGPANLVVVGDSDILADRFWVRVQNFFGQQDATPFSDNGPFVANLIGTLAGGDALIGLRGRGTSQRPFDVVEDMQKAAEARFRRTEQALQTHLDETQKKLAELRTGRGGQATAAVITPEQRQAIDDLRREIADTRNKLRAVQFDLRRDIAGLETRLRLIDILLVPAILTGLAVARGIARRRRRPARA</sequence>
<keyword evidence="1" id="KW-0472">Membrane</keyword>
<keyword evidence="1" id="KW-0812">Transmembrane</keyword>
<evidence type="ECO:0000313" key="5">
    <source>
        <dbReference type="Proteomes" id="UP000325255"/>
    </source>
</evidence>
<feature type="transmembrane region" description="Helical" evidence="1">
    <location>
        <begin position="604"/>
        <end position="626"/>
    </location>
</feature>
<evidence type="ECO:0000259" key="3">
    <source>
        <dbReference type="Pfam" id="PF23357"/>
    </source>
</evidence>
<evidence type="ECO:0000259" key="2">
    <source>
        <dbReference type="Pfam" id="PF09822"/>
    </source>
</evidence>
<name>A0A5M6IPB8_9PROT</name>
<dbReference type="Pfam" id="PF09822">
    <property type="entry name" value="ABC_transp_aux"/>
    <property type="match status" value="1"/>
</dbReference>
<evidence type="ECO:0000256" key="1">
    <source>
        <dbReference type="SAM" id="Phobius"/>
    </source>
</evidence>
<proteinExistence type="predicted"/>
<protein>
    <submittedName>
        <fullName evidence="4">ABC transporter</fullName>
    </submittedName>
</protein>
<comment type="caution">
    <text evidence="4">The sequence shown here is derived from an EMBL/GenBank/DDBJ whole genome shotgun (WGS) entry which is preliminary data.</text>
</comment>
<organism evidence="4 5">
    <name type="scientific">Rhodovastum atsumiense</name>
    <dbReference type="NCBI Taxonomy" id="504468"/>
    <lineage>
        <taxon>Bacteria</taxon>
        <taxon>Pseudomonadati</taxon>
        <taxon>Pseudomonadota</taxon>
        <taxon>Alphaproteobacteria</taxon>
        <taxon>Acetobacterales</taxon>
        <taxon>Acetobacteraceae</taxon>
        <taxon>Rhodovastum</taxon>
    </lineage>
</organism>
<feature type="domain" description="DUF7088" evidence="3">
    <location>
        <begin position="39"/>
        <end position="138"/>
    </location>
</feature>
<keyword evidence="5" id="KW-1185">Reference proteome</keyword>
<dbReference type="Proteomes" id="UP000325255">
    <property type="component" value="Unassembled WGS sequence"/>
</dbReference>